<evidence type="ECO:0000313" key="1">
    <source>
        <dbReference type="EMBL" id="ADJ29610.1"/>
    </source>
</evidence>
<dbReference type="eggNOG" id="ENOG502ZBJN">
    <property type="taxonomic scope" value="Bacteria"/>
</dbReference>
<dbReference type="OrthoDB" id="5298703at2"/>
<reference evidence="1 2" key="1">
    <citation type="submission" date="2010-06" db="EMBL/GenBank/DDBJ databases">
        <title>Complete sequence of chromosome of Nitrosococcus watsoni C-113.</title>
        <authorList>
            <consortium name="US DOE Joint Genome Institute"/>
            <person name="Lucas S."/>
            <person name="Copeland A."/>
            <person name="Lapidus A."/>
            <person name="Cheng J.-F."/>
            <person name="Bruce D."/>
            <person name="Goodwin L."/>
            <person name="Pitluck S."/>
            <person name="Malfatti S.A."/>
            <person name="Chain P.S.G."/>
            <person name="Land M."/>
            <person name="Hauser L."/>
            <person name="Kyrpides N."/>
            <person name="Ivanova N."/>
            <person name="Cambell M.A."/>
            <person name="Heidelberg J.F."/>
            <person name="Klotz M.G."/>
            <person name="Woyke T."/>
        </authorList>
    </citation>
    <scope>NUCLEOTIDE SEQUENCE [LARGE SCALE GENOMIC DNA]</scope>
    <source>
        <strain evidence="1 2">C-113</strain>
    </source>
</reference>
<evidence type="ECO:0000313" key="2">
    <source>
        <dbReference type="Proteomes" id="UP000000393"/>
    </source>
</evidence>
<dbReference type="Proteomes" id="UP000000393">
    <property type="component" value="Chromosome"/>
</dbReference>
<dbReference type="AlphaFoldDB" id="D8KBG3"/>
<evidence type="ECO:0008006" key="3">
    <source>
        <dbReference type="Google" id="ProtNLM"/>
    </source>
</evidence>
<gene>
    <name evidence="1" type="ordered locus">Nwat_2859</name>
</gene>
<dbReference type="RefSeq" id="WP_013221675.1">
    <property type="nucleotide sequence ID" value="NC_014315.1"/>
</dbReference>
<dbReference type="STRING" id="105559.Nwat_2859"/>
<organism evidence="1 2">
    <name type="scientific">Nitrosococcus watsoni (strain C-113)</name>
    <dbReference type="NCBI Taxonomy" id="105559"/>
    <lineage>
        <taxon>Bacteria</taxon>
        <taxon>Pseudomonadati</taxon>
        <taxon>Pseudomonadota</taxon>
        <taxon>Gammaproteobacteria</taxon>
        <taxon>Chromatiales</taxon>
        <taxon>Chromatiaceae</taxon>
        <taxon>Nitrosococcus</taxon>
    </lineage>
</organism>
<protein>
    <recommendedName>
        <fullName evidence="3">Kazal-type serine protease inhibitor domain protein</fullName>
    </recommendedName>
</protein>
<sequence>MKPLRMMGVFSVLIGLWGWFASGGISQAAQAETAKYPETIKTEFQYAAKVACSLLLPHQDGTLVRGTYRTIVNIHNPTNKPVTVAAKVALATAFGSEPGPFDVTPFKKAKLQPDGATELSCFNIAGFFCPIDGVCVDFAFLEGFVVIKSPVPLDVVSVYTARSTEGEVETMDVETVQPQKIREIIKLMAPAAQAKIKEHITYPPKGSPAYGDEKCPKQMCGGIAGLPCPEGKKCVDDPSDDCDPARGGADCSGICVSRPKEMCGGIAGLPCPKGKRCVDDPSDDCDPTQGGADCGGICVDHPAK</sequence>
<dbReference type="EMBL" id="CP002086">
    <property type="protein sequence ID" value="ADJ29610.1"/>
    <property type="molecule type" value="Genomic_DNA"/>
</dbReference>
<keyword evidence="2" id="KW-1185">Reference proteome</keyword>
<proteinExistence type="predicted"/>
<dbReference type="KEGG" id="nwa:Nwat_2859"/>
<name>D8KBG3_NITWC</name>
<accession>D8KBG3</accession>
<dbReference type="HOGENOM" id="CLU_1106246_0_0_6"/>